<proteinExistence type="predicted"/>
<reference evidence="6 7" key="1">
    <citation type="submission" date="2018-04" db="EMBL/GenBank/DDBJ databases">
        <title>Chitinophaga fuyangensis sp. nov., isolated from soil in a chemical factory.</title>
        <authorList>
            <person name="Chen K."/>
        </authorList>
    </citation>
    <scope>NUCLEOTIDE SEQUENCE [LARGE SCALE GENOMIC DNA]</scope>
    <source>
        <strain evidence="6 7">LY-1</strain>
    </source>
</reference>
<dbReference type="PANTHER" id="PTHR42852:SF6">
    <property type="entry name" value="THIOL:DISULFIDE INTERCHANGE PROTEIN DSBE"/>
    <property type="match status" value="1"/>
</dbReference>
<dbReference type="Gene3D" id="3.40.30.10">
    <property type="entry name" value="Glutaredoxin"/>
    <property type="match status" value="1"/>
</dbReference>
<dbReference type="InterPro" id="IPR013766">
    <property type="entry name" value="Thioredoxin_domain"/>
</dbReference>
<dbReference type="Proteomes" id="UP000244450">
    <property type="component" value="Unassembled WGS sequence"/>
</dbReference>
<keyword evidence="2" id="KW-0201">Cytochrome c-type biogenesis</keyword>
<dbReference type="CDD" id="cd02966">
    <property type="entry name" value="TlpA_like_family"/>
    <property type="match status" value="1"/>
</dbReference>
<dbReference type="Pfam" id="PF08534">
    <property type="entry name" value="Redoxin"/>
    <property type="match status" value="1"/>
</dbReference>
<protein>
    <recommendedName>
        <fullName evidence="5">Thioredoxin domain-containing protein</fullName>
    </recommendedName>
</protein>
<evidence type="ECO:0000313" key="6">
    <source>
        <dbReference type="EMBL" id="PUZ22810.1"/>
    </source>
</evidence>
<gene>
    <name evidence="6" type="ORF">DCC81_20510</name>
</gene>
<dbReference type="EMBL" id="QCYK01000003">
    <property type="protein sequence ID" value="PUZ22810.1"/>
    <property type="molecule type" value="Genomic_DNA"/>
</dbReference>
<dbReference type="PANTHER" id="PTHR42852">
    <property type="entry name" value="THIOL:DISULFIDE INTERCHANGE PROTEIN DSBE"/>
    <property type="match status" value="1"/>
</dbReference>
<evidence type="ECO:0000259" key="5">
    <source>
        <dbReference type="PROSITE" id="PS51352"/>
    </source>
</evidence>
<accession>A0A2T7BCR9</accession>
<evidence type="ECO:0000256" key="3">
    <source>
        <dbReference type="ARBA" id="ARBA00023157"/>
    </source>
</evidence>
<keyword evidence="4" id="KW-0676">Redox-active center</keyword>
<dbReference type="InterPro" id="IPR036249">
    <property type="entry name" value="Thioredoxin-like_sf"/>
</dbReference>
<evidence type="ECO:0000256" key="2">
    <source>
        <dbReference type="ARBA" id="ARBA00022748"/>
    </source>
</evidence>
<dbReference type="InterPro" id="IPR013740">
    <property type="entry name" value="Redoxin"/>
</dbReference>
<evidence type="ECO:0000313" key="7">
    <source>
        <dbReference type="Proteomes" id="UP000244450"/>
    </source>
</evidence>
<dbReference type="GO" id="GO:0016491">
    <property type="term" value="F:oxidoreductase activity"/>
    <property type="evidence" value="ECO:0007669"/>
    <property type="project" value="InterPro"/>
</dbReference>
<dbReference type="SUPFAM" id="SSF52833">
    <property type="entry name" value="Thioredoxin-like"/>
    <property type="match status" value="1"/>
</dbReference>
<keyword evidence="3" id="KW-1015">Disulfide bond</keyword>
<organism evidence="6 7">
    <name type="scientific">Chitinophaga parva</name>
    <dbReference type="NCBI Taxonomy" id="2169414"/>
    <lineage>
        <taxon>Bacteria</taxon>
        <taxon>Pseudomonadati</taxon>
        <taxon>Bacteroidota</taxon>
        <taxon>Chitinophagia</taxon>
        <taxon>Chitinophagales</taxon>
        <taxon>Chitinophagaceae</taxon>
        <taxon>Chitinophaga</taxon>
    </lineage>
</organism>
<dbReference type="InterPro" id="IPR050553">
    <property type="entry name" value="Thioredoxin_ResA/DsbE_sf"/>
</dbReference>
<sequence>MAILAPISAVAQHKMAVTIWLPKTVKAEDISIAYNNGYKHHVSLGPNARKVFIEDTLYSKYGTISIGTRGIDTSDFFWVTNEPAVIQMPGSFGNRVFQLVNAQNVKGNTWCGLKEACADAWDRRVDFLKKHPGYSGDSLYKLFNELTVAHRSCEMSYLSTHSSEYFSFWYFISFFYSEALRPETVISFFENTFPKEFKESSEGKIFLEYQLARNKRKLYSKSPDFECTTVDGSVYSLSSFKGKYLLIDFWASWCGPCIKNIPTIKHLRDSYSREKFAVLAVSEDFDFVKFERAIKTYHMSEGLNVYGNYRLPNQFGRAAMPTYVLIDRDGYIIYNSQEMKDYDLTLLNKTVDSVMQR</sequence>
<dbReference type="GO" id="GO:0030313">
    <property type="term" value="C:cell envelope"/>
    <property type="evidence" value="ECO:0007669"/>
    <property type="project" value="UniProtKB-SubCell"/>
</dbReference>
<comment type="subcellular location">
    <subcellularLocation>
        <location evidence="1">Cell envelope</location>
    </subcellularLocation>
</comment>
<dbReference type="GO" id="GO:0017004">
    <property type="term" value="P:cytochrome complex assembly"/>
    <property type="evidence" value="ECO:0007669"/>
    <property type="project" value="UniProtKB-KW"/>
</dbReference>
<evidence type="ECO:0000256" key="1">
    <source>
        <dbReference type="ARBA" id="ARBA00004196"/>
    </source>
</evidence>
<keyword evidence="7" id="KW-1185">Reference proteome</keyword>
<feature type="domain" description="Thioredoxin" evidence="5">
    <location>
        <begin position="216"/>
        <end position="357"/>
    </location>
</feature>
<evidence type="ECO:0000256" key="4">
    <source>
        <dbReference type="ARBA" id="ARBA00023284"/>
    </source>
</evidence>
<comment type="caution">
    <text evidence="6">The sequence shown here is derived from an EMBL/GenBank/DDBJ whole genome shotgun (WGS) entry which is preliminary data.</text>
</comment>
<dbReference type="PROSITE" id="PS51352">
    <property type="entry name" value="THIOREDOXIN_2"/>
    <property type="match status" value="1"/>
</dbReference>
<name>A0A2T7BCR9_9BACT</name>
<dbReference type="AlphaFoldDB" id="A0A2T7BCR9"/>